<dbReference type="GO" id="GO:0016787">
    <property type="term" value="F:hydrolase activity"/>
    <property type="evidence" value="ECO:0007669"/>
    <property type="project" value="UniProtKB-KW"/>
</dbReference>
<dbReference type="Proteomes" id="UP000182100">
    <property type="component" value="Unassembled WGS sequence"/>
</dbReference>
<evidence type="ECO:0000313" key="4">
    <source>
        <dbReference type="Proteomes" id="UP000182100"/>
    </source>
</evidence>
<dbReference type="PANTHER" id="PTHR48098">
    <property type="entry name" value="ENTEROCHELIN ESTERASE-RELATED"/>
    <property type="match status" value="1"/>
</dbReference>
<dbReference type="RefSeq" id="WP_055571945.1">
    <property type="nucleotide sequence ID" value="NZ_FMZK01000002.1"/>
</dbReference>
<keyword evidence="3" id="KW-0378">Hydrolase</keyword>
<organism evidence="3 4">
    <name type="scientific">Streptomyces prasinopilosus</name>
    <dbReference type="NCBI Taxonomy" id="67344"/>
    <lineage>
        <taxon>Bacteria</taxon>
        <taxon>Bacillati</taxon>
        <taxon>Actinomycetota</taxon>
        <taxon>Actinomycetes</taxon>
        <taxon>Kitasatosporales</taxon>
        <taxon>Streptomycetaceae</taxon>
        <taxon>Streptomyces</taxon>
    </lineage>
</organism>
<evidence type="ECO:0000313" key="3">
    <source>
        <dbReference type="EMBL" id="SDC55010.1"/>
    </source>
</evidence>
<dbReference type="STRING" id="67344.SAMN05216505_102547"/>
<feature type="chain" id="PRO_5010165114" evidence="2">
    <location>
        <begin position="35"/>
        <end position="356"/>
    </location>
</feature>
<dbReference type="InterPro" id="IPR050583">
    <property type="entry name" value="Mycobacterial_A85_antigen"/>
</dbReference>
<keyword evidence="4" id="KW-1185">Reference proteome</keyword>
<reference evidence="4" key="1">
    <citation type="submission" date="2016-10" db="EMBL/GenBank/DDBJ databases">
        <authorList>
            <person name="Varghese N."/>
            <person name="Submissions S."/>
        </authorList>
    </citation>
    <scope>NUCLEOTIDE SEQUENCE [LARGE SCALE GENOMIC DNA]</scope>
    <source>
        <strain evidence="4">CGMCC 4.3504</strain>
    </source>
</reference>
<accession>A0A1G6MHP5</accession>
<proteinExistence type="predicted"/>
<gene>
    <name evidence="3" type="ORF">SAMN05216505_102547</name>
</gene>
<dbReference type="Pfam" id="PF00756">
    <property type="entry name" value="Esterase"/>
    <property type="match status" value="1"/>
</dbReference>
<dbReference type="InterPro" id="IPR000801">
    <property type="entry name" value="Esterase-like"/>
</dbReference>
<dbReference type="PANTHER" id="PTHR48098:SF1">
    <property type="entry name" value="DIACYLGLYCEROL ACYLTRANSFERASE_MYCOLYLTRANSFERASE AG85A"/>
    <property type="match status" value="1"/>
</dbReference>
<dbReference type="AlphaFoldDB" id="A0A1G6MHP5"/>
<protein>
    <submittedName>
        <fullName evidence="3">S-formylglutathione hydrolase FrmB</fullName>
    </submittedName>
</protein>
<dbReference type="SUPFAM" id="SSF53474">
    <property type="entry name" value="alpha/beta-Hydrolases"/>
    <property type="match status" value="1"/>
</dbReference>
<name>A0A1G6MHP5_9ACTN</name>
<dbReference type="GO" id="GO:0016747">
    <property type="term" value="F:acyltransferase activity, transferring groups other than amino-acyl groups"/>
    <property type="evidence" value="ECO:0007669"/>
    <property type="project" value="TreeGrafter"/>
</dbReference>
<dbReference type="InterPro" id="IPR029058">
    <property type="entry name" value="AB_hydrolase_fold"/>
</dbReference>
<sequence length="356" mass="38389">MIATVTAVLTLRARVPLVLAVLLLTLAPTAPALAAAPPPGSSAPGVQAGTDGSRSGASRGAEVVAVTQVADRQVDLSVRSQALGGRTVEVRLLTPDGWNPDARRRQHWPALWLLHGCCGDYTSWTAMTDVAQTDSLRDVLVVMPEAGWNGWYSDWWNHGQGGDPAWETFHTVELRHLLERDWGAGADRVVAGLSMGGQGALQYAARNPGMFKATAAYSGSAHPLLNGESVERIMGFFAGQGDDPLRVWGDPVAQRRIWQAHDPFHLAERLRSVPVYLSCGDGTTGPLDPPGGTSPLEADFNRQNHALAAELKRVGAKHVTTHFYGPGTHGWAYWERELHASLPMLLDALRVDRADD</sequence>
<evidence type="ECO:0000256" key="2">
    <source>
        <dbReference type="SAM" id="SignalP"/>
    </source>
</evidence>
<dbReference type="Gene3D" id="3.40.50.1820">
    <property type="entry name" value="alpha/beta hydrolase"/>
    <property type="match status" value="1"/>
</dbReference>
<evidence type="ECO:0000256" key="1">
    <source>
        <dbReference type="SAM" id="MobiDB-lite"/>
    </source>
</evidence>
<feature type="signal peptide" evidence="2">
    <location>
        <begin position="1"/>
        <end position="34"/>
    </location>
</feature>
<feature type="region of interest" description="Disordered" evidence="1">
    <location>
        <begin position="34"/>
        <end position="60"/>
    </location>
</feature>
<keyword evidence="2" id="KW-0732">Signal</keyword>
<dbReference type="EMBL" id="FMZK01000002">
    <property type="protein sequence ID" value="SDC55010.1"/>
    <property type="molecule type" value="Genomic_DNA"/>
</dbReference>